<dbReference type="STRING" id="1432562.WN59_00655"/>
<evidence type="ECO:0000313" key="5">
    <source>
        <dbReference type="Proteomes" id="UP000034287"/>
    </source>
</evidence>
<dbReference type="Proteomes" id="UP000034287">
    <property type="component" value="Unassembled WGS sequence"/>
</dbReference>
<feature type="domain" description="DUF2207" evidence="3">
    <location>
        <begin position="10"/>
        <end position="175"/>
    </location>
</feature>
<dbReference type="AlphaFoldDB" id="A0A0M2SNW7"/>
<dbReference type="InterPro" id="IPR018702">
    <property type="entry name" value="DUF2207"/>
</dbReference>
<comment type="caution">
    <text evidence="4">The sequence shown here is derived from an EMBL/GenBank/DDBJ whole genome shotgun (WGS) entry which is preliminary data.</text>
</comment>
<organism evidence="4 5">
    <name type="scientific">Salinicoccus sediminis</name>
    <dbReference type="NCBI Taxonomy" id="1432562"/>
    <lineage>
        <taxon>Bacteria</taxon>
        <taxon>Bacillati</taxon>
        <taxon>Bacillota</taxon>
        <taxon>Bacilli</taxon>
        <taxon>Bacillales</taxon>
        <taxon>Staphylococcaceae</taxon>
        <taxon>Salinicoccus</taxon>
    </lineage>
</organism>
<gene>
    <name evidence="4" type="ORF">WN59_00655</name>
</gene>
<evidence type="ECO:0000313" key="4">
    <source>
        <dbReference type="EMBL" id="KKK35913.1"/>
    </source>
</evidence>
<dbReference type="PATRIC" id="fig|1432562.3.peg.134"/>
<name>A0A0M2SNW7_9STAP</name>
<evidence type="ECO:0000259" key="3">
    <source>
        <dbReference type="Pfam" id="PF09972"/>
    </source>
</evidence>
<dbReference type="Pfam" id="PF09972">
    <property type="entry name" value="DUF2207"/>
    <property type="match status" value="1"/>
</dbReference>
<dbReference type="EMBL" id="LAYZ01000001">
    <property type="protein sequence ID" value="KKK35913.1"/>
    <property type="molecule type" value="Genomic_DNA"/>
</dbReference>
<proteinExistence type="predicted"/>
<accession>A0A0M2SNW7</accession>
<keyword evidence="2" id="KW-0472">Membrane</keyword>
<feature type="transmembrane region" description="Helical" evidence="2">
    <location>
        <begin position="228"/>
        <end position="248"/>
    </location>
</feature>
<evidence type="ECO:0000256" key="2">
    <source>
        <dbReference type="SAM" id="Phobius"/>
    </source>
</evidence>
<evidence type="ECO:0000256" key="1">
    <source>
        <dbReference type="SAM" id="MobiDB-lite"/>
    </source>
</evidence>
<reference evidence="4 5" key="1">
    <citation type="submission" date="2015-04" db="EMBL/GenBank/DDBJ databases">
        <title>Taxonomic description and genome sequence of Salinicoccus sediminis sp. nov., a novel hyper halotolerant bacterium isolated from marine sediment.</title>
        <authorList>
            <person name="Mathan Kumar R."/>
            <person name="Kaur G."/>
            <person name="Kumar N."/>
            <person name="Kumar A."/>
            <person name="Singh N.K."/>
            <person name="Kaur N."/>
            <person name="Mayilraj S."/>
        </authorList>
    </citation>
    <scope>NUCLEOTIDE SEQUENCE [LARGE SCALE GENOMIC DNA]</scope>
    <source>
        <strain evidence="4 5">SV-16</strain>
    </source>
</reference>
<keyword evidence="5" id="KW-1185">Reference proteome</keyword>
<sequence>MLSPDADANEISNLEMDIEINEDGSVSVTETREANMTEGTENYMTFNEEDMGEVEITDFSVEGYTEQSEWDPDANLEEKAGKYGMIDTEDGTELVWGIGEYGEQTYVVHYTLENVVRNLEDGQSLYWNFDTFSDLPTENFTMNVTSDNPFGEEMQFWGFGFEGDISRSDGGITWDAEESLTDANDAVLLMHFPPGTYDTDVTDDGTLEEEAEAAKDGSIYDDGSMSGWAIGSIVGGMVALGLAMTLIAKRFTSRMSKAGHIDSAAAIKRRNKENKTANPPQIDDYASVAFALKHLQMGGFEEIFQASLMKWTDEGRITIEIDGKDSKKLDKSKSEIIIHDYQKVETDNSESFKELSKKLKDMELGEDGYEPILWRMLLDAADDDGHIDEKRFTKWSKENAKSVSKVADEVTKYSLERLEAEEYFEFDKEKIFGITVPITIPTEKGESLLDHLVQYRNHLKENYSHVLEDENYRQHMIWSVLAGEGEEVKKHLAKLTPEGSSETYPSYVHYYYGPHLATKSWSTGLGQGGFNSSAASGSGGATGAGGGAGAGGGGGGGAR</sequence>
<feature type="compositionally biased region" description="Gly residues" evidence="1">
    <location>
        <begin position="537"/>
        <end position="559"/>
    </location>
</feature>
<feature type="region of interest" description="Disordered" evidence="1">
    <location>
        <begin position="534"/>
        <end position="559"/>
    </location>
</feature>
<keyword evidence="2" id="KW-1133">Transmembrane helix</keyword>
<protein>
    <recommendedName>
        <fullName evidence="3">DUF2207 domain-containing protein</fullName>
    </recommendedName>
</protein>
<keyword evidence="2" id="KW-0812">Transmembrane</keyword>